<evidence type="ECO:0000256" key="4">
    <source>
        <dbReference type="ARBA" id="ARBA00022989"/>
    </source>
</evidence>
<gene>
    <name evidence="8" type="ORF">EDD79_102233</name>
</gene>
<dbReference type="InterPro" id="IPR020846">
    <property type="entry name" value="MFS_dom"/>
</dbReference>
<dbReference type="PIRSF" id="PIRSF002808">
    <property type="entry name" value="Hexose_phosphate_transp"/>
    <property type="match status" value="1"/>
</dbReference>
<dbReference type="InterPro" id="IPR036259">
    <property type="entry name" value="MFS_trans_sf"/>
</dbReference>
<feature type="transmembrane region" description="Helical" evidence="6">
    <location>
        <begin position="362"/>
        <end position="383"/>
    </location>
</feature>
<feature type="transmembrane region" description="Helical" evidence="6">
    <location>
        <begin position="271"/>
        <end position="289"/>
    </location>
</feature>
<evidence type="ECO:0000256" key="1">
    <source>
        <dbReference type="ARBA" id="ARBA00004651"/>
    </source>
</evidence>
<keyword evidence="9" id="KW-1185">Reference proteome</keyword>
<dbReference type="PANTHER" id="PTHR43826">
    <property type="entry name" value="GLUCOSE-6-PHOSPHATE EXCHANGER SLC37A4"/>
    <property type="match status" value="1"/>
</dbReference>
<dbReference type="OrthoDB" id="9773404at2"/>
<accession>A0A4R2TKX7</accession>
<dbReference type="PROSITE" id="PS50850">
    <property type="entry name" value="MFS"/>
    <property type="match status" value="1"/>
</dbReference>
<dbReference type="InterPro" id="IPR051337">
    <property type="entry name" value="OPA_Antiporter"/>
</dbReference>
<dbReference type="InterPro" id="IPR011701">
    <property type="entry name" value="MFS"/>
</dbReference>
<dbReference type="PANTHER" id="PTHR43826:SF3">
    <property type="entry name" value="GLUCOSE-6-PHOSPHATE EXCHANGER SLC37A4"/>
    <property type="match status" value="1"/>
</dbReference>
<feature type="transmembrane region" description="Helical" evidence="6">
    <location>
        <begin position="233"/>
        <end position="251"/>
    </location>
</feature>
<dbReference type="RefSeq" id="WP_132848729.1">
    <property type="nucleotide sequence ID" value="NZ_CP058648.1"/>
</dbReference>
<evidence type="ECO:0000256" key="6">
    <source>
        <dbReference type="SAM" id="Phobius"/>
    </source>
</evidence>
<dbReference type="EMBL" id="SLYC01000022">
    <property type="protein sequence ID" value="TCQ01835.1"/>
    <property type="molecule type" value="Genomic_DNA"/>
</dbReference>
<keyword evidence="3 6" id="KW-0812">Transmembrane</keyword>
<name>A0A4R2TKX7_9FIRM</name>
<dbReference type="GO" id="GO:0005886">
    <property type="term" value="C:plasma membrane"/>
    <property type="evidence" value="ECO:0007669"/>
    <property type="project" value="UniProtKB-SubCell"/>
</dbReference>
<evidence type="ECO:0000256" key="3">
    <source>
        <dbReference type="ARBA" id="ARBA00022692"/>
    </source>
</evidence>
<sequence length="434" mass="48149">MIKDQNTRKLLKYRWAIWSVLILAYIIVFFHRLALGVVSEQLTTTFKMSSTTFANLGSMYFYSYMVMQIPSGILADSIGARKTVSIGTVLAAIGSVMFGWSPNITIAFVSRFIVGIGVSVIFISILKVQSQWFLEREFATMAGLTAFMGNLGGVLAQAPLAFMVLYLSWRETFIYIGIVSLFVAILCYIIVRNTPSQMGLPKIEEIDKERKKVEMIETPPLFKALIQVLMNKHIWAPFFLFVGVHGAYIALTGTWGIKYLQDVYKMTSRTASNYTSVSVLGLGIGCYVIGKVSDSVKKRKIPTIVYTGIATISWAALVFINGGKPPVFMLYPIFFLIGFSCAAFVMCWSCGKETSHPSITGIATSVVNTGGFLGAAILPPILGKTFDKYVGTELDVVTIYQRAFIYCFGFAFVALILSLFVKETHCKNIYNKLQ</sequence>
<comment type="subcellular location">
    <subcellularLocation>
        <location evidence="1">Cell membrane</location>
        <topology evidence="1">Multi-pass membrane protein</topology>
    </subcellularLocation>
</comment>
<reference evidence="8 9" key="1">
    <citation type="submission" date="2019-03" db="EMBL/GenBank/DDBJ databases">
        <title>Genomic Encyclopedia of Type Strains, Phase IV (KMG-IV): sequencing the most valuable type-strain genomes for metagenomic binning, comparative biology and taxonomic classification.</title>
        <authorList>
            <person name="Goeker M."/>
        </authorList>
    </citation>
    <scope>NUCLEOTIDE SEQUENCE [LARGE SCALE GENOMIC DNA]</scope>
    <source>
        <strain evidence="8 9">DSM 100013</strain>
    </source>
</reference>
<feature type="transmembrane region" description="Helical" evidence="6">
    <location>
        <begin position="106"/>
        <end position="126"/>
    </location>
</feature>
<dbReference type="Proteomes" id="UP000295504">
    <property type="component" value="Unassembled WGS sequence"/>
</dbReference>
<dbReference type="SUPFAM" id="SSF103473">
    <property type="entry name" value="MFS general substrate transporter"/>
    <property type="match status" value="1"/>
</dbReference>
<keyword evidence="4 6" id="KW-1133">Transmembrane helix</keyword>
<protein>
    <submittedName>
        <fullName evidence="8">Sugar phosphate permease</fullName>
    </submittedName>
</protein>
<comment type="caution">
    <text evidence="8">The sequence shown here is derived from an EMBL/GenBank/DDBJ whole genome shotgun (WGS) entry which is preliminary data.</text>
</comment>
<evidence type="ECO:0000256" key="2">
    <source>
        <dbReference type="ARBA" id="ARBA00022448"/>
    </source>
</evidence>
<feature type="transmembrane region" description="Helical" evidence="6">
    <location>
        <begin position="83"/>
        <end position="100"/>
    </location>
</feature>
<evidence type="ECO:0000256" key="5">
    <source>
        <dbReference type="ARBA" id="ARBA00023136"/>
    </source>
</evidence>
<dbReference type="AlphaFoldDB" id="A0A4R2TKX7"/>
<keyword evidence="5 6" id="KW-0472">Membrane</keyword>
<dbReference type="GO" id="GO:0035435">
    <property type="term" value="P:phosphate ion transmembrane transport"/>
    <property type="evidence" value="ECO:0007669"/>
    <property type="project" value="TreeGrafter"/>
</dbReference>
<keyword evidence="2" id="KW-0813">Transport</keyword>
<feature type="transmembrane region" description="Helical" evidence="6">
    <location>
        <begin position="138"/>
        <end position="167"/>
    </location>
</feature>
<feature type="transmembrane region" description="Helical" evidence="6">
    <location>
        <begin position="403"/>
        <end position="421"/>
    </location>
</feature>
<feature type="transmembrane region" description="Helical" evidence="6">
    <location>
        <begin position="328"/>
        <end position="350"/>
    </location>
</feature>
<feature type="transmembrane region" description="Helical" evidence="6">
    <location>
        <begin position="15"/>
        <end position="39"/>
    </location>
</feature>
<evidence type="ECO:0000313" key="8">
    <source>
        <dbReference type="EMBL" id="TCQ01835.1"/>
    </source>
</evidence>
<dbReference type="GO" id="GO:0061513">
    <property type="term" value="F:glucose 6-phosphate:phosphate antiporter activity"/>
    <property type="evidence" value="ECO:0007669"/>
    <property type="project" value="TreeGrafter"/>
</dbReference>
<dbReference type="Pfam" id="PF07690">
    <property type="entry name" value="MFS_1"/>
    <property type="match status" value="1"/>
</dbReference>
<feature type="transmembrane region" description="Helical" evidence="6">
    <location>
        <begin position="173"/>
        <end position="191"/>
    </location>
</feature>
<feature type="domain" description="Major facilitator superfamily (MFS) profile" evidence="7">
    <location>
        <begin position="17"/>
        <end position="426"/>
    </location>
</feature>
<organism evidence="8 9">
    <name type="scientific">Serpentinicella alkaliphila</name>
    <dbReference type="NCBI Taxonomy" id="1734049"/>
    <lineage>
        <taxon>Bacteria</taxon>
        <taxon>Bacillati</taxon>
        <taxon>Bacillota</taxon>
        <taxon>Clostridia</taxon>
        <taxon>Peptostreptococcales</taxon>
        <taxon>Natronincolaceae</taxon>
        <taxon>Serpentinicella</taxon>
    </lineage>
</organism>
<feature type="transmembrane region" description="Helical" evidence="6">
    <location>
        <begin position="301"/>
        <end position="322"/>
    </location>
</feature>
<evidence type="ECO:0000313" key="9">
    <source>
        <dbReference type="Proteomes" id="UP000295504"/>
    </source>
</evidence>
<evidence type="ECO:0000259" key="7">
    <source>
        <dbReference type="PROSITE" id="PS50850"/>
    </source>
</evidence>
<dbReference type="InterPro" id="IPR000849">
    <property type="entry name" value="Sugar_P_transporter"/>
</dbReference>
<dbReference type="Gene3D" id="1.20.1250.20">
    <property type="entry name" value="MFS general substrate transporter like domains"/>
    <property type="match status" value="2"/>
</dbReference>
<proteinExistence type="predicted"/>
<feature type="transmembrane region" description="Helical" evidence="6">
    <location>
        <begin position="59"/>
        <end position="76"/>
    </location>
</feature>